<dbReference type="EMBL" id="FRAE01000074">
    <property type="protein sequence ID" value="SHK46334.1"/>
    <property type="molecule type" value="Genomic_DNA"/>
</dbReference>
<dbReference type="InterPro" id="IPR036388">
    <property type="entry name" value="WH-like_DNA-bd_sf"/>
</dbReference>
<sequence length="80" mass="9650">MGQQNMTMNTNHIQIKRMKNNLKVAMNEYLTDRQKQILTMYYFEEKTMEQIAKELYISKPCVSITLKRAKNNLKKIKKFM</sequence>
<dbReference type="CDD" id="cd06171">
    <property type="entry name" value="Sigma70_r4"/>
    <property type="match status" value="1"/>
</dbReference>
<gene>
    <name evidence="2" type="ORF">SAMN02744037_02394</name>
</gene>
<evidence type="ECO:0000313" key="3">
    <source>
        <dbReference type="Proteomes" id="UP000242497"/>
    </source>
</evidence>
<name>A0A1M6SNL4_9FIRM</name>
<dbReference type="SUPFAM" id="SSF88659">
    <property type="entry name" value="Sigma3 and sigma4 domains of RNA polymerase sigma factors"/>
    <property type="match status" value="1"/>
</dbReference>
<dbReference type="STRING" id="1123349.SAMN02744037_02394"/>
<dbReference type="InterPro" id="IPR014284">
    <property type="entry name" value="RNA_pol_sigma-70_dom"/>
</dbReference>
<dbReference type="GO" id="GO:0003700">
    <property type="term" value="F:DNA-binding transcription factor activity"/>
    <property type="evidence" value="ECO:0007669"/>
    <property type="project" value="InterPro"/>
</dbReference>
<dbReference type="Pfam" id="PF04545">
    <property type="entry name" value="Sigma70_r4"/>
    <property type="match status" value="1"/>
</dbReference>
<keyword evidence="3" id="KW-1185">Reference proteome</keyword>
<dbReference type="Proteomes" id="UP000242497">
    <property type="component" value="Unassembled WGS sequence"/>
</dbReference>
<dbReference type="NCBIfam" id="TIGR02937">
    <property type="entry name" value="sigma70-ECF"/>
    <property type="match status" value="1"/>
</dbReference>
<evidence type="ECO:0000259" key="1">
    <source>
        <dbReference type="Pfam" id="PF04545"/>
    </source>
</evidence>
<organism evidence="2 3">
    <name type="scientific">Tepidibacter formicigenes DSM 15518</name>
    <dbReference type="NCBI Taxonomy" id="1123349"/>
    <lineage>
        <taxon>Bacteria</taxon>
        <taxon>Bacillati</taxon>
        <taxon>Bacillota</taxon>
        <taxon>Clostridia</taxon>
        <taxon>Peptostreptococcales</taxon>
        <taxon>Peptostreptococcaceae</taxon>
        <taxon>Tepidibacter</taxon>
    </lineage>
</organism>
<dbReference type="Gene3D" id="1.10.10.10">
    <property type="entry name" value="Winged helix-like DNA-binding domain superfamily/Winged helix DNA-binding domain"/>
    <property type="match status" value="1"/>
</dbReference>
<dbReference type="InterPro" id="IPR013324">
    <property type="entry name" value="RNA_pol_sigma_r3/r4-like"/>
</dbReference>
<evidence type="ECO:0000313" key="2">
    <source>
        <dbReference type="EMBL" id="SHK46334.1"/>
    </source>
</evidence>
<reference evidence="3" key="1">
    <citation type="submission" date="2016-11" db="EMBL/GenBank/DDBJ databases">
        <authorList>
            <person name="Varghese N."/>
            <person name="Submissions S."/>
        </authorList>
    </citation>
    <scope>NUCLEOTIDE SEQUENCE [LARGE SCALE GENOMIC DNA]</scope>
    <source>
        <strain evidence="3">DSM 15518</strain>
    </source>
</reference>
<protein>
    <submittedName>
        <fullName evidence="2">RNA polymerase sigma-70 factor, ECF subfamily</fullName>
    </submittedName>
</protein>
<accession>A0A1M6SNL4</accession>
<feature type="domain" description="RNA polymerase sigma-70 region 4" evidence="1">
    <location>
        <begin position="30"/>
        <end position="75"/>
    </location>
</feature>
<proteinExistence type="predicted"/>
<dbReference type="GO" id="GO:0006352">
    <property type="term" value="P:DNA-templated transcription initiation"/>
    <property type="evidence" value="ECO:0007669"/>
    <property type="project" value="InterPro"/>
</dbReference>
<dbReference type="InterPro" id="IPR007630">
    <property type="entry name" value="RNA_pol_sigma70_r4"/>
</dbReference>
<dbReference type="AlphaFoldDB" id="A0A1M6SNL4"/>